<dbReference type="EMBL" id="JAAVJS010000012">
    <property type="protein sequence ID" value="NJX15802.1"/>
    <property type="molecule type" value="Genomic_DNA"/>
</dbReference>
<dbReference type="RefSeq" id="WP_167918044.1">
    <property type="nucleotide sequence ID" value="NZ_JAAVJS010000012.1"/>
</dbReference>
<accession>A0ABX1DEH8</accession>
<evidence type="ECO:0008006" key="4">
    <source>
        <dbReference type="Google" id="ProtNLM"/>
    </source>
</evidence>
<keyword evidence="1" id="KW-0732">Signal</keyword>
<protein>
    <recommendedName>
        <fullName evidence="4">Outer membrane protein beta-barrel domain-containing protein</fullName>
    </recommendedName>
</protein>
<sequence>MKKIILFSAFLATMLLCNTSHAQRMAEAGVLGAGLAWTSLNYGVSAKYNFTENHTGQVIIGSANYGFSYSGQSSFSFTGRYSYNFDVGDVSFASYKPYVYGQAGYWTYKYDLGPYFGGEEYNLNAIAFGAGGGVEWSFNDFVDGLSFSFELGFTSVSFDGVGSIGGFNGGAGIHYYFNL</sequence>
<evidence type="ECO:0000256" key="1">
    <source>
        <dbReference type="SAM" id="SignalP"/>
    </source>
</evidence>
<evidence type="ECO:0000313" key="2">
    <source>
        <dbReference type="EMBL" id="NJX15802.1"/>
    </source>
</evidence>
<gene>
    <name evidence="2" type="ORF">HC176_09900</name>
</gene>
<keyword evidence="3" id="KW-1185">Reference proteome</keyword>
<proteinExistence type="predicted"/>
<organism evidence="2 3">
    <name type="scientific">Tamlana crocina</name>
    <dbReference type="NCBI Taxonomy" id="393006"/>
    <lineage>
        <taxon>Bacteria</taxon>
        <taxon>Pseudomonadati</taxon>
        <taxon>Bacteroidota</taxon>
        <taxon>Flavobacteriia</taxon>
        <taxon>Flavobacteriales</taxon>
        <taxon>Flavobacteriaceae</taxon>
        <taxon>Tamlana</taxon>
    </lineage>
</organism>
<comment type="caution">
    <text evidence="2">The sequence shown here is derived from an EMBL/GenBank/DDBJ whole genome shotgun (WGS) entry which is preliminary data.</text>
</comment>
<name>A0ABX1DEH8_9FLAO</name>
<dbReference type="Proteomes" id="UP000760545">
    <property type="component" value="Unassembled WGS sequence"/>
</dbReference>
<evidence type="ECO:0000313" key="3">
    <source>
        <dbReference type="Proteomes" id="UP000760545"/>
    </source>
</evidence>
<reference evidence="2 3" key="1">
    <citation type="submission" date="2020-03" db="EMBL/GenBank/DDBJ databases">
        <title>Tamlana sp. nov, isolated from XXX.</title>
        <authorList>
            <person name="Cao W.R."/>
        </authorList>
    </citation>
    <scope>NUCLEOTIDE SEQUENCE [LARGE SCALE GENOMIC DNA]</scope>
    <source>
        <strain evidence="2 3">HST1-43</strain>
    </source>
</reference>
<feature type="signal peptide" evidence="1">
    <location>
        <begin position="1"/>
        <end position="22"/>
    </location>
</feature>
<feature type="chain" id="PRO_5045185382" description="Outer membrane protein beta-barrel domain-containing protein" evidence="1">
    <location>
        <begin position="23"/>
        <end position="179"/>
    </location>
</feature>